<dbReference type="EMBL" id="FNKX01000002">
    <property type="protein sequence ID" value="SDR44028.1"/>
    <property type="molecule type" value="Genomic_DNA"/>
</dbReference>
<dbReference type="InterPro" id="IPR029062">
    <property type="entry name" value="Class_I_gatase-like"/>
</dbReference>
<dbReference type="STRING" id="157910.SAMN05445850_4027"/>
<dbReference type="Pfam" id="PF12833">
    <property type="entry name" value="HTH_18"/>
    <property type="match status" value="1"/>
</dbReference>
<evidence type="ECO:0000256" key="2">
    <source>
        <dbReference type="ARBA" id="ARBA00023125"/>
    </source>
</evidence>
<reference evidence="6" key="1">
    <citation type="submission" date="2016-10" db="EMBL/GenBank/DDBJ databases">
        <authorList>
            <person name="Varghese N."/>
            <person name="Submissions S."/>
        </authorList>
    </citation>
    <scope>NUCLEOTIDE SEQUENCE [LARGE SCALE GENOMIC DNA]</scope>
    <source>
        <strain evidence="6">DUS833</strain>
    </source>
</reference>
<dbReference type="SUPFAM" id="SSF52317">
    <property type="entry name" value="Class I glutamine amidotransferase-like"/>
    <property type="match status" value="1"/>
</dbReference>
<dbReference type="PROSITE" id="PS00041">
    <property type="entry name" value="HTH_ARAC_FAMILY_1"/>
    <property type="match status" value="1"/>
</dbReference>
<sequence length="336" mass="36180">MSHATSLGDAGDNGIFHRFKERAVKLIGILLYDGFSLLEAGTLAEVLHIANEIQSRSLRRNATYSVRLVSACGGMIACSSSVCVWTERLGGQRFQGFDALYIAGGPGAKRAAADEVLIGLLTIACSQTGVVNPLGNGDLLLAAAGISRRDWASVDPGIWSPETSNVAASTEGGDALINSLALVKRDLGYDIATAVADHFTVSKDQNLTTMLSTMGTNTQAEKAQESARWLERNCGRPVSIGDAARTVAMSERNFLRLFKREMGVTPSQYLLRARLDLSCELLARSDLPIDKIARRVGLTNGERLSKVFRRQFSMSATEYRCQKKSGATADPVEMSA</sequence>
<gene>
    <name evidence="5" type="ORF">SAMN05445850_4027</name>
</gene>
<dbReference type="InterPro" id="IPR009057">
    <property type="entry name" value="Homeodomain-like_sf"/>
</dbReference>
<protein>
    <submittedName>
        <fullName evidence="5">Transcriptional regulator GlxA family, contains an amidase domain and an AraC-type DNA-binding HTH domain</fullName>
    </submittedName>
</protein>
<keyword evidence="1" id="KW-0805">Transcription regulation</keyword>
<dbReference type="InterPro" id="IPR018062">
    <property type="entry name" value="HTH_AraC-typ_CS"/>
</dbReference>
<dbReference type="Proteomes" id="UP000199365">
    <property type="component" value="Unassembled WGS sequence"/>
</dbReference>
<proteinExistence type="predicted"/>
<dbReference type="InterPro" id="IPR018060">
    <property type="entry name" value="HTH_AraC"/>
</dbReference>
<evidence type="ECO:0000313" key="5">
    <source>
        <dbReference type="EMBL" id="SDR44028.1"/>
    </source>
</evidence>
<dbReference type="RefSeq" id="WP_090806262.1">
    <property type="nucleotide sequence ID" value="NZ_FNKX01000002.1"/>
</dbReference>
<evidence type="ECO:0000259" key="4">
    <source>
        <dbReference type="PROSITE" id="PS01124"/>
    </source>
</evidence>
<keyword evidence="3" id="KW-0804">Transcription</keyword>
<keyword evidence="6" id="KW-1185">Reference proteome</keyword>
<organism evidence="5 6">
    <name type="scientific">Paraburkholderia tuberum</name>
    <dbReference type="NCBI Taxonomy" id="157910"/>
    <lineage>
        <taxon>Bacteria</taxon>
        <taxon>Pseudomonadati</taxon>
        <taxon>Pseudomonadota</taxon>
        <taxon>Betaproteobacteria</taxon>
        <taxon>Burkholderiales</taxon>
        <taxon>Burkholderiaceae</taxon>
        <taxon>Paraburkholderia</taxon>
    </lineage>
</organism>
<dbReference type="Gene3D" id="3.40.50.880">
    <property type="match status" value="1"/>
</dbReference>
<feature type="domain" description="HTH araC/xylS-type" evidence="4">
    <location>
        <begin position="224"/>
        <end position="322"/>
    </location>
</feature>
<evidence type="ECO:0000256" key="3">
    <source>
        <dbReference type="ARBA" id="ARBA00023163"/>
    </source>
</evidence>
<dbReference type="PROSITE" id="PS01124">
    <property type="entry name" value="HTH_ARAC_FAMILY_2"/>
    <property type="match status" value="1"/>
</dbReference>
<accession>A0A1H1J3F4</accession>
<dbReference type="InterPro" id="IPR050204">
    <property type="entry name" value="AraC_XylS_family_regulators"/>
</dbReference>
<dbReference type="SMART" id="SM00342">
    <property type="entry name" value="HTH_ARAC"/>
    <property type="match status" value="1"/>
</dbReference>
<dbReference type="Gene3D" id="1.10.10.60">
    <property type="entry name" value="Homeodomain-like"/>
    <property type="match status" value="2"/>
</dbReference>
<dbReference type="GO" id="GO:0043565">
    <property type="term" value="F:sequence-specific DNA binding"/>
    <property type="evidence" value="ECO:0007669"/>
    <property type="project" value="InterPro"/>
</dbReference>
<evidence type="ECO:0000256" key="1">
    <source>
        <dbReference type="ARBA" id="ARBA00023015"/>
    </source>
</evidence>
<dbReference type="AlphaFoldDB" id="A0A1H1J3F4"/>
<name>A0A1H1J3F4_9BURK</name>
<dbReference type="SUPFAM" id="SSF46689">
    <property type="entry name" value="Homeodomain-like"/>
    <property type="match status" value="2"/>
</dbReference>
<keyword evidence="2 5" id="KW-0238">DNA-binding</keyword>
<dbReference type="PANTHER" id="PTHR46796">
    <property type="entry name" value="HTH-TYPE TRANSCRIPTIONAL ACTIVATOR RHAS-RELATED"/>
    <property type="match status" value="1"/>
</dbReference>
<dbReference type="PANTHER" id="PTHR46796:SF6">
    <property type="entry name" value="ARAC SUBFAMILY"/>
    <property type="match status" value="1"/>
</dbReference>
<evidence type="ECO:0000313" key="6">
    <source>
        <dbReference type="Proteomes" id="UP000199365"/>
    </source>
</evidence>
<dbReference type="GO" id="GO:0003700">
    <property type="term" value="F:DNA-binding transcription factor activity"/>
    <property type="evidence" value="ECO:0007669"/>
    <property type="project" value="InterPro"/>
</dbReference>